<dbReference type="EMBL" id="CM029050">
    <property type="protein sequence ID" value="KAG2567946.1"/>
    <property type="molecule type" value="Genomic_DNA"/>
</dbReference>
<evidence type="ECO:0000313" key="5">
    <source>
        <dbReference type="Proteomes" id="UP000823388"/>
    </source>
</evidence>
<gene>
    <name evidence="4" type="ORF">PVAP13_7NG280700</name>
</gene>
<dbReference type="Gene3D" id="2.40.160.210">
    <property type="entry name" value="Acyl-CoA thioesterase, double hotdog domain"/>
    <property type="match status" value="1"/>
</dbReference>
<name>A0A8T0QAR3_PANVG</name>
<sequence>MDRGRFGVGSTPLAGVLSLHLPHGSQANQPISRLASPRFKVERSFFLSASSSAPRSLLQCSPRHRPLLPPAMDREEVTEFLGQVPLLQCLPGSSIRRIAEVVQIKRYDQANRPDYVLNKYDYFGYGTNSSDHQVNIVALSKLTCFILPNQFGYLLQPKTIWNTEETPEHSLLEQILHLEPLEVDIVRGFTLPEAPIFRKVFGGQLIGQALAAASKTVDCLKMVHSLHAIFLVAGDINMPIIYQVHRACDGSSFATRKVEAKQKGLVIFTLIASFQKEEIGFEHQAAIMPDVPPPEQLLNLEEIRERRLTDPRIPVQYRNSVAKNKFRPWPIEMRFCEDSVSQHKPIQMRCGGSASQHKPRQVWPQILITVYQYLITVQDLPQCNYWFRARGKLSYDQALHRCVVAYASDLLYSGVSLNPHREKDLNTYSDLVPQACEG</sequence>
<accession>A0A8T0QAR3</accession>
<dbReference type="Pfam" id="PF13622">
    <property type="entry name" value="4HBT_3"/>
    <property type="match status" value="1"/>
</dbReference>
<evidence type="ECO:0000256" key="2">
    <source>
        <dbReference type="ARBA" id="ARBA00022801"/>
    </source>
</evidence>
<dbReference type="InterPro" id="IPR003703">
    <property type="entry name" value="Acyl_CoA_thio"/>
</dbReference>
<comment type="caution">
    <text evidence="4">The sequence shown here is derived from an EMBL/GenBank/DDBJ whole genome shotgun (WGS) entry which is preliminary data.</text>
</comment>
<dbReference type="GO" id="GO:0009062">
    <property type="term" value="P:fatty acid catabolic process"/>
    <property type="evidence" value="ECO:0007669"/>
    <property type="project" value="TreeGrafter"/>
</dbReference>
<dbReference type="AlphaFoldDB" id="A0A8T0QAR3"/>
<evidence type="ECO:0000259" key="3">
    <source>
        <dbReference type="Pfam" id="PF13622"/>
    </source>
</evidence>
<comment type="similarity">
    <text evidence="1">Belongs to the C/M/P thioester hydrolase family.</text>
</comment>
<dbReference type="GO" id="GO:0006637">
    <property type="term" value="P:acyl-CoA metabolic process"/>
    <property type="evidence" value="ECO:0007669"/>
    <property type="project" value="InterPro"/>
</dbReference>
<organism evidence="4 5">
    <name type="scientific">Panicum virgatum</name>
    <name type="common">Blackwell switchgrass</name>
    <dbReference type="NCBI Taxonomy" id="38727"/>
    <lineage>
        <taxon>Eukaryota</taxon>
        <taxon>Viridiplantae</taxon>
        <taxon>Streptophyta</taxon>
        <taxon>Embryophyta</taxon>
        <taxon>Tracheophyta</taxon>
        <taxon>Spermatophyta</taxon>
        <taxon>Magnoliopsida</taxon>
        <taxon>Liliopsida</taxon>
        <taxon>Poales</taxon>
        <taxon>Poaceae</taxon>
        <taxon>PACMAD clade</taxon>
        <taxon>Panicoideae</taxon>
        <taxon>Panicodae</taxon>
        <taxon>Paniceae</taxon>
        <taxon>Panicinae</taxon>
        <taxon>Panicum</taxon>
        <taxon>Panicum sect. Hiantes</taxon>
    </lineage>
</organism>
<dbReference type="PANTHER" id="PTHR11066:SF34">
    <property type="entry name" value="ACYL-COENZYME A THIOESTERASE 8"/>
    <property type="match status" value="1"/>
</dbReference>
<reference evidence="4" key="1">
    <citation type="submission" date="2020-05" db="EMBL/GenBank/DDBJ databases">
        <title>WGS assembly of Panicum virgatum.</title>
        <authorList>
            <person name="Lovell J.T."/>
            <person name="Jenkins J."/>
            <person name="Shu S."/>
            <person name="Juenger T.E."/>
            <person name="Schmutz J."/>
        </authorList>
    </citation>
    <scope>NUCLEOTIDE SEQUENCE</scope>
    <source>
        <strain evidence="4">AP13</strain>
    </source>
</reference>
<dbReference type="InterPro" id="IPR049449">
    <property type="entry name" value="TesB_ACOT8-like_N"/>
</dbReference>
<dbReference type="PANTHER" id="PTHR11066">
    <property type="entry name" value="ACYL-COA THIOESTERASE"/>
    <property type="match status" value="1"/>
</dbReference>
<proteinExistence type="inferred from homology"/>
<feature type="domain" description="Acyl-CoA thioesterase-like N-terminal HotDog" evidence="3">
    <location>
        <begin position="199"/>
        <end position="275"/>
    </location>
</feature>
<dbReference type="GO" id="GO:0047617">
    <property type="term" value="F:fatty acyl-CoA hydrolase activity"/>
    <property type="evidence" value="ECO:0007669"/>
    <property type="project" value="InterPro"/>
</dbReference>
<dbReference type="SUPFAM" id="SSF54637">
    <property type="entry name" value="Thioesterase/thiol ester dehydrase-isomerase"/>
    <property type="match status" value="2"/>
</dbReference>
<dbReference type="InterPro" id="IPR042171">
    <property type="entry name" value="Acyl-CoA_hotdog"/>
</dbReference>
<dbReference type="CDD" id="cd03445">
    <property type="entry name" value="Thioesterase_II_repeat2"/>
    <property type="match status" value="1"/>
</dbReference>
<evidence type="ECO:0000256" key="1">
    <source>
        <dbReference type="ARBA" id="ARBA00006538"/>
    </source>
</evidence>
<protein>
    <recommendedName>
        <fullName evidence="3">Acyl-CoA thioesterase-like N-terminal HotDog domain-containing protein</fullName>
    </recommendedName>
</protein>
<dbReference type="Proteomes" id="UP000823388">
    <property type="component" value="Chromosome 7N"/>
</dbReference>
<dbReference type="InterPro" id="IPR029069">
    <property type="entry name" value="HotDog_dom_sf"/>
</dbReference>
<keyword evidence="2" id="KW-0378">Hydrolase</keyword>
<keyword evidence="5" id="KW-1185">Reference proteome</keyword>
<evidence type="ECO:0000313" key="4">
    <source>
        <dbReference type="EMBL" id="KAG2567946.1"/>
    </source>
</evidence>